<dbReference type="Pfam" id="PF20310">
    <property type="entry name" value="HTH_Tnp_2"/>
    <property type="match status" value="1"/>
</dbReference>
<reference evidence="1 2" key="1">
    <citation type="submission" date="2017-07" db="EMBL/GenBank/DDBJ databases">
        <title>Bifidobacterium novel species.</title>
        <authorList>
            <person name="Lugli G.A."/>
            <person name="Milani C."/>
            <person name="Duranti S."/>
            <person name="Mangifesta M."/>
        </authorList>
    </citation>
    <scope>NUCLEOTIDE SEQUENCE [LARGE SCALE GENOMIC DNA]</scope>
    <source>
        <strain evidence="2">Uis1B</strain>
    </source>
</reference>
<dbReference type="GO" id="GO:0008168">
    <property type="term" value="F:methyltransferase activity"/>
    <property type="evidence" value="ECO:0007669"/>
    <property type="project" value="UniProtKB-KW"/>
</dbReference>
<accession>A0A2N5J895</accession>
<evidence type="ECO:0000313" key="1">
    <source>
        <dbReference type="EMBL" id="PLS30415.1"/>
    </source>
</evidence>
<dbReference type="AlphaFoldDB" id="A0A2N5J895"/>
<evidence type="ECO:0000313" key="2">
    <source>
        <dbReference type="Proteomes" id="UP000235050"/>
    </source>
</evidence>
<dbReference type="EMBL" id="NMWU01000032">
    <property type="protein sequence ID" value="PLS30415.1"/>
    <property type="molecule type" value="Genomic_DNA"/>
</dbReference>
<keyword evidence="1" id="KW-0808">Transferase</keyword>
<protein>
    <submittedName>
        <fullName evidence="1">Methyltransferase</fullName>
    </submittedName>
</protein>
<keyword evidence="2" id="KW-1185">Reference proteome</keyword>
<gene>
    <name evidence="1" type="ORF">Uis1B_1744</name>
</gene>
<dbReference type="InterPro" id="IPR046929">
    <property type="entry name" value="HTH_Tnp"/>
</dbReference>
<dbReference type="RefSeq" id="WP_101617578.1">
    <property type="nucleotide sequence ID" value="NZ_NMWU01000032.1"/>
</dbReference>
<comment type="caution">
    <text evidence="1">The sequence shown here is derived from an EMBL/GenBank/DDBJ whole genome shotgun (WGS) entry which is preliminary data.</text>
</comment>
<keyword evidence="1" id="KW-0489">Methyltransferase</keyword>
<dbReference type="Proteomes" id="UP000235050">
    <property type="component" value="Unassembled WGS sequence"/>
</dbReference>
<proteinExistence type="predicted"/>
<organism evidence="1 2">
    <name type="scientific">Bifidobacterium margollesii</name>
    <dbReference type="NCBI Taxonomy" id="2020964"/>
    <lineage>
        <taxon>Bacteria</taxon>
        <taxon>Bacillati</taxon>
        <taxon>Actinomycetota</taxon>
        <taxon>Actinomycetes</taxon>
        <taxon>Bifidobacteriales</taxon>
        <taxon>Bifidobacteriaceae</taxon>
        <taxon>Bifidobacterium</taxon>
    </lineage>
</organism>
<dbReference type="GO" id="GO:0032259">
    <property type="term" value="P:methylation"/>
    <property type="evidence" value="ECO:0007669"/>
    <property type="project" value="UniProtKB-KW"/>
</dbReference>
<name>A0A2N5J895_9BIFI</name>
<dbReference type="OrthoDB" id="3231571at2"/>
<sequence length="88" mass="10606">MKDGKFTEEEREYLDQLPAVAKVSKDRIYYTDGFRDYCLRVYHQGESPSELFRWAGLDPKLIGYKRVERAFARWRAWEESQNKEGEQH</sequence>